<protein>
    <submittedName>
        <fullName evidence="1">Uncharacterized protein</fullName>
    </submittedName>
</protein>
<dbReference type="EMBL" id="LR797152">
    <property type="protein sequence ID" value="CAB4189921.1"/>
    <property type="molecule type" value="Genomic_DNA"/>
</dbReference>
<dbReference type="EMBL" id="LR796439">
    <property type="protein sequence ID" value="CAB4144068.1"/>
    <property type="molecule type" value="Genomic_DNA"/>
</dbReference>
<reference evidence="1" key="1">
    <citation type="submission" date="2020-04" db="EMBL/GenBank/DDBJ databases">
        <authorList>
            <person name="Chiriac C."/>
            <person name="Salcher M."/>
            <person name="Ghai R."/>
            <person name="Kavagutti S V."/>
        </authorList>
    </citation>
    <scope>NUCLEOTIDE SEQUENCE</scope>
</reference>
<name>A0A6J5MBT3_9CAUD</name>
<accession>A0A6J5MBT3</accession>
<evidence type="ECO:0000313" key="4">
    <source>
        <dbReference type="EMBL" id="CAB4221779.1"/>
    </source>
</evidence>
<gene>
    <name evidence="2" type="ORF">UFOVP1045_66</name>
    <name evidence="3" type="ORF">UFOVP1194_20</name>
    <name evidence="4" type="ORF">UFOVP1641_16</name>
    <name evidence="1" type="ORF">UFOVP466_19</name>
</gene>
<dbReference type="EMBL" id="LR796996">
    <property type="protein sequence ID" value="CAB4180633.1"/>
    <property type="molecule type" value="Genomic_DNA"/>
</dbReference>
<sequence length="59" mass="6461">MKTKTAYLIRSGTIHSAVNVSNKLRSFKGSRRALLAAKRMGFTEAYAAKMTVEADAVLK</sequence>
<proteinExistence type="predicted"/>
<evidence type="ECO:0000313" key="2">
    <source>
        <dbReference type="EMBL" id="CAB4180633.1"/>
    </source>
</evidence>
<evidence type="ECO:0000313" key="3">
    <source>
        <dbReference type="EMBL" id="CAB4189921.1"/>
    </source>
</evidence>
<evidence type="ECO:0000313" key="1">
    <source>
        <dbReference type="EMBL" id="CAB4144068.1"/>
    </source>
</evidence>
<dbReference type="EMBL" id="LR797505">
    <property type="protein sequence ID" value="CAB4221779.1"/>
    <property type="molecule type" value="Genomic_DNA"/>
</dbReference>
<organism evidence="1">
    <name type="scientific">uncultured Caudovirales phage</name>
    <dbReference type="NCBI Taxonomy" id="2100421"/>
    <lineage>
        <taxon>Viruses</taxon>
        <taxon>Duplodnaviria</taxon>
        <taxon>Heunggongvirae</taxon>
        <taxon>Uroviricota</taxon>
        <taxon>Caudoviricetes</taxon>
        <taxon>Peduoviridae</taxon>
        <taxon>Maltschvirus</taxon>
        <taxon>Maltschvirus maltsch</taxon>
    </lineage>
</organism>